<dbReference type="Proteomes" id="UP001528823">
    <property type="component" value="Unassembled WGS sequence"/>
</dbReference>
<dbReference type="Gene3D" id="3.30.530.20">
    <property type="match status" value="1"/>
</dbReference>
<dbReference type="InterPro" id="IPR028347">
    <property type="entry name" value="START_dom_prot"/>
</dbReference>
<sequence>MNYNKTPLSLTITLAILLLTLANASSANKWQQVKNKEGVKVYTRVIPGSKIHEFKGVTTINTSLASLIGVLDDISACPQWVFQCSQPTLIQSINFHERFVYQVNDFPFPSKNRDIILHAKLSQSPSTKAITIQLRAAPDFCHNNKKAVCKKINKSKLVRIKKSKGFYLIEPLTKNKIQVTWQHHAEPGGNLPTWLVNNLITDTPFYTLKKLAHIVQKKKYQTARLKYDTKGLIVGFEVKNW</sequence>
<dbReference type="EMBL" id="JAPMOU010000040">
    <property type="protein sequence ID" value="MDE1464698.1"/>
    <property type="molecule type" value="Genomic_DNA"/>
</dbReference>
<dbReference type="RefSeq" id="WP_274691024.1">
    <property type="nucleotide sequence ID" value="NZ_JAPMOU010000040.1"/>
</dbReference>
<dbReference type="SUPFAM" id="SSF55961">
    <property type="entry name" value="Bet v1-like"/>
    <property type="match status" value="1"/>
</dbReference>
<proteinExistence type="predicted"/>
<evidence type="ECO:0000256" key="1">
    <source>
        <dbReference type="SAM" id="SignalP"/>
    </source>
</evidence>
<organism evidence="3 4">
    <name type="scientific">Spartinivicinus poritis</name>
    <dbReference type="NCBI Taxonomy" id="2994640"/>
    <lineage>
        <taxon>Bacteria</taxon>
        <taxon>Pseudomonadati</taxon>
        <taxon>Pseudomonadota</taxon>
        <taxon>Gammaproteobacteria</taxon>
        <taxon>Oceanospirillales</taxon>
        <taxon>Zooshikellaceae</taxon>
        <taxon>Spartinivicinus</taxon>
    </lineage>
</organism>
<reference evidence="3 4" key="1">
    <citation type="submission" date="2022-11" db="EMBL/GenBank/DDBJ databases">
        <title>Spartinivicinus poritis sp. nov., isolated from scleractinian coral Porites lutea.</title>
        <authorList>
            <person name="Zhang G."/>
            <person name="Cai L."/>
            <person name="Wei Q."/>
        </authorList>
    </citation>
    <scope>NUCLEOTIDE SEQUENCE [LARGE SCALE GENOMIC DNA]</scope>
    <source>
        <strain evidence="3 4">A2-2</strain>
    </source>
</reference>
<name>A0ABT5UGY9_9GAMM</name>
<dbReference type="PROSITE" id="PS50848">
    <property type="entry name" value="START"/>
    <property type="match status" value="1"/>
</dbReference>
<dbReference type="PANTHER" id="PTHR19308:SF14">
    <property type="entry name" value="START DOMAIN-CONTAINING PROTEIN"/>
    <property type="match status" value="1"/>
</dbReference>
<evidence type="ECO:0000313" key="3">
    <source>
        <dbReference type="EMBL" id="MDE1464698.1"/>
    </source>
</evidence>
<dbReference type="InterPro" id="IPR002913">
    <property type="entry name" value="START_lipid-bd_dom"/>
</dbReference>
<evidence type="ECO:0000313" key="4">
    <source>
        <dbReference type="Proteomes" id="UP001528823"/>
    </source>
</evidence>
<dbReference type="Pfam" id="PF01852">
    <property type="entry name" value="START"/>
    <property type="match status" value="1"/>
</dbReference>
<dbReference type="InterPro" id="IPR051213">
    <property type="entry name" value="START_lipid_transfer"/>
</dbReference>
<dbReference type="CDD" id="cd08876">
    <property type="entry name" value="START_1"/>
    <property type="match status" value="1"/>
</dbReference>
<comment type="caution">
    <text evidence="3">The sequence shown here is derived from an EMBL/GenBank/DDBJ whole genome shotgun (WGS) entry which is preliminary data.</text>
</comment>
<dbReference type="PANTHER" id="PTHR19308">
    <property type="entry name" value="PHOSPHATIDYLCHOLINE TRANSFER PROTEIN"/>
    <property type="match status" value="1"/>
</dbReference>
<keyword evidence="4" id="KW-1185">Reference proteome</keyword>
<feature type="domain" description="START" evidence="2">
    <location>
        <begin position="30"/>
        <end position="220"/>
    </location>
</feature>
<accession>A0ABT5UGY9</accession>
<feature type="chain" id="PRO_5045604363" evidence="1">
    <location>
        <begin position="25"/>
        <end position="241"/>
    </location>
</feature>
<evidence type="ECO:0000259" key="2">
    <source>
        <dbReference type="PROSITE" id="PS50848"/>
    </source>
</evidence>
<dbReference type="PIRSF" id="PIRSF039033">
    <property type="entry name" value="START_dom"/>
    <property type="match status" value="1"/>
</dbReference>
<dbReference type="InterPro" id="IPR023393">
    <property type="entry name" value="START-like_dom_sf"/>
</dbReference>
<gene>
    <name evidence="3" type="ORF">ORQ98_22290</name>
</gene>
<protein>
    <submittedName>
        <fullName evidence="3">START domain-containing protein</fullName>
    </submittedName>
</protein>
<keyword evidence="1" id="KW-0732">Signal</keyword>
<feature type="signal peptide" evidence="1">
    <location>
        <begin position="1"/>
        <end position="24"/>
    </location>
</feature>